<gene>
    <name evidence="1" type="ORF">T07_9830</name>
</gene>
<name>A0A0V0SMZ7_9BILA</name>
<dbReference type="EMBL" id="JYDL01000001">
    <property type="protein sequence ID" value="KRX28142.1"/>
    <property type="molecule type" value="Genomic_DNA"/>
</dbReference>
<evidence type="ECO:0000313" key="1">
    <source>
        <dbReference type="EMBL" id="KRX28142.1"/>
    </source>
</evidence>
<reference evidence="1 2" key="1">
    <citation type="submission" date="2015-01" db="EMBL/GenBank/DDBJ databases">
        <title>Evolution of Trichinella species and genotypes.</title>
        <authorList>
            <person name="Korhonen P.K."/>
            <person name="Edoardo P."/>
            <person name="Giuseppe L.R."/>
            <person name="Gasser R.B."/>
        </authorList>
    </citation>
    <scope>NUCLEOTIDE SEQUENCE [LARGE SCALE GENOMIC DNA]</scope>
    <source>
        <strain evidence="1">ISS37</strain>
    </source>
</reference>
<sequence length="74" mass="8768">MHPVCRKDEEAEKRSRIHIHVFYGILCGRWMSSKHRRSMKRSNSKAWRRTATPYVILNLIFPGTTRCRPATPED</sequence>
<accession>A0A0V0SMZ7</accession>
<evidence type="ECO:0000313" key="2">
    <source>
        <dbReference type="Proteomes" id="UP000054630"/>
    </source>
</evidence>
<protein>
    <submittedName>
        <fullName evidence="1">Uncharacterized protein</fullName>
    </submittedName>
</protein>
<dbReference type="OrthoDB" id="10460568at2759"/>
<dbReference type="Proteomes" id="UP000054630">
    <property type="component" value="Unassembled WGS sequence"/>
</dbReference>
<comment type="caution">
    <text evidence="1">The sequence shown here is derived from an EMBL/GenBank/DDBJ whole genome shotgun (WGS) entry which is preliminary data.</text>
</comment>
<keyword evidence="2" id="KW-1185">Reference proteome</keyword>
<organism evidence="1 2">
    <name type="scientific">Trichinella nelsoni</name>
    <dbReference type="NCBI Taxonomy" id="6336"/>
    <lineage>
        <taxon>Eukaryota</taxon>
        <taxon>Metazoa</taxon>
        <taxon>Ecdysozoa</taxon>
        <taxon>Nematoda</taxon>
        <taxon>Enoplea</taxon>
        <taxon>Dorylaimia</taxon>
        <taxon>Trichinellida</taxon>
        <taxon>Trichinellidae</taxon>
        <taxon>Trichinella</taxon>
    </lineage>
</organism>
<proteinExistence type="predicted"/>
<dbReference type="AlphaFoldDB" id="A0A0V0SMZ7"/>